<dbReference type="VEuPathDB" id="VectorBase:LLONM1_000852"/>
<sequence>MQRENYKIIGLLLTIVIFSFTLAFTFNVFTRRFQGDQCPLQTKFRLNVASTRTLDNSTTTHIEAYAMFFGQHTYCDYVAFPPIVMGMFAIVWATFFLICGYGSKGNATLLPKPWRILTPSIIFVILMTIASVIHSVYVTVKMGQMCDELQTSLGKIIEENSCRAALNAIDGDHHGLRSFILYQIVLIASYIVLTLWILLNIFLGLRCISGKDFQHVQVTMHPIVDKSPLQHSLDEKCDLCPPKSEE</sequence>
<organism evidence="2">
    <name type="scientific">Lutzomyia longipalpis</name>
    <name type="common">Sand fly</name>
    <dbReference type="NCBI Taxonomy" id="7200"/>
    <lineage>
        <taxon>Eukaryota</taxon>
        <taxon>Metazoa</taxon>
        <taxon>Ecdysozoa</taxon>
        <taxon>Arthropoda</taxon>
        <taxon>Hexapoda</taxon>
        <taxon>Insecta</taxon>
        <taxon>Pterygota</taxon>
        <taxon>Neoptera</taxon>
        <taxon>Endopterygota</taxon>
        <taxon>Diptera</taxon>
        <taxon>Nematocera</taxon>
        <taxon>Psychodoidea</taxon>
        <taxon>Psychodidae</taxon>
        <taxon>Lutzomyia</taxon>
        <taxon>Lutzomyia</taxon>
    </lineage>
</organism>
<name>A0A7G3AKK7_LUTLO</name>
<dbReference type="AlphaFoldDB" id="A0A7G3AKK7"/>
<feature type="transmembrane region" description="Helical" evidence="1">
    <location>
        <begin position="180"/>
        <end position="203"/>
    </location>
</feature>
<feature type="transmembrane region" description="Helical" evidence="1">
    <location>
        <begin position="9"/>
        <end position="29"/>
    </location>
</feature>
<evidence type="ECO:0000256" key="1">
    <source>
        <dbReference type="SAM" id="Phobius"/>
    </source>
</evidence>
<accession>A0A7G3AKK7</accession>
<keyword evidence="1" id="KW-0472">Membrane</keyword>
<reference evidence="2" key="1">
    <citation type="journal article" date="2020" name="BMC">
        <title>Leishmania infection induces a limited differential gene expression in the sand fly midgut.</title>
        <authorList>
            <person name="Coutinho-Abreu I.V."/>
            <person name="Serafim T.D."/>
            <person name="Meneses C."/>
            <person name="Kamhawi S."/>
            <person name="Oliveira F."/>
            <person name="Valenzuela J.G."/>
        </authorList>
    </citation>
    <scope>NUCLEOTIDE SEQUENCE</scope>
    <source>
        <strain evidence="2">Jacobina</strain>
        <tissue evidence="2">Midgut</tissue>
    </source>
</reference>
<evidence type="ECO:0000313" key="2">
    <source>
        <dbReference type="EMBL" id="MBC1172835.1"/>
    </source>
</evidence>
<feature type="transmembrane region" description="Helical" evidence="1">
    <location>
        <begin position="77"/>
        <end position="102"/>
    </location>
</feature>
<keyword evidence="1" id="KW-0812">Transmembrane</keyword>
<feature type="transmembrane region" description="Helical" evidence="1">
    <location>
        <begin position="114"/>
        <end position="137"/>
    </location>
</feature>
<keyword evidence="1" id="KW-1133">Transmembrane helix</keyword>
<protein>
    <submittedName>
        <fullName evidence="2">Uncharacterized protein</fullName>
    </submittedName>
</protein>
<proteinExistence type="predicted"/>
<dbReference type="EMBL" id="GITU01004132">
    <property type="protein sequence ID" value="MBC1172835.1"/>
    <property type="molecule type" value="Transcribed_RNA"/>
</dbReference>